<dbReference type="OrthoDB" id="1768373at2"/>
<evidence type="ECO:0000259" key="1">
    <source>
        <dbReference type="PROSITE" id="PS50943"/>
    </source>
</evidence>
<proteinExistence type="predicted"/>
<dbReference type="InterPro" id="IPR001387">
    <property type="entry name" value="Cro/C1-type_HTH"/>
</dbReference>
<dbReference type="InterPro" id="IPR010982">
    <property type="entry name" value="Lambda_DNA-bd_dom_sf"/>
</dbReference>
<reference evidence="2" key="1">
    <citation type="submission" date="2018-06" db="EMBL/GenBank/DDBJ databases">
        <authorList>
            <consortium name="Pathogen Informatics"/>
            <person name="Doyle S."/>
        </authorList>
    </citation>
    <scope>NUCLEOTIDE SEQUENCE [LARGE SCALE GENOMIC DNA]</scope>
    <source>
        <strain evidence="2">NCTC13765</strain>
    </source>
</reference>
<dbReference type="SUPFAM" id="SSF47413">
    <property type="entry name" value="lambda repressor-like DNA-binding domains"/>
    <property type="match status" value="1"/>
</dbReference>
<dbReference type="RefSeq" id="WP_018372297.1">
    <property type="nucleotide sequence ID" value="NZ_UHFR01000005.1"/>
</dbReference>
<sequence>MNDKKMLTAKEVGLRIKERRNELKISMPELGRRVGVNKSTIQRYETDGVNPTRSMIINGLAEALLTTPEWLTGLSEDKEYSVPTICENELTKHIKKYLDTVTSTVNGDGHQQLLTTFLGKLIDLYTILTCHFADAMAEIDRIAEDEGLKQSIMRYAIEVGAIEERVYRKEMELPIEDMKRFLDGILHIYDEGRTKVSMGDLFGIAAEAEARLTEKNNSVALTE</sequence>
<dbReference type="Proteomes" id="UP000254634">
    <property type="component" value="Unassembled WGS sequence"/>
</dbReference>
<dbReference type="Pfam" id="PF01381">
    <property type="entry name" value="HTH_3"/>
    <property type="match status" value="1"/>
</dbReference>
<dbReference type="CDD" id="cd00093">
    <property type="entry name" value="HTH_XRE"/>
    <property type="match status" value="1"/>
</dbReference>
<evidence type="ECO:0000313" key="2">
    <source>
        <dbReference type="EMBL" id="SUN76235.1"/>
    </source>
</evidence>
<evidence type="ECO:0000313" key="3">
    <source>
        <dbReference type="Proteomes" id="UP000254634"/>
    </source>
</evidence>
<dbReference type="AlphaFoldDB" id="A0A380KX61"/>
<gene>
    <name evidence="2" type="ORF">NCTC13765_00699</name>
</gene>
<keyword evidence="3" id="KW-1185">Reference proteome</keyword>
<dbReference type="SMART" id="SM00530">
    <property type="entry name" value="HTH_XRE"/>
    <property type="match status" value="1"/>
</dbReference>
<name>A0A380KX61_9STRE</name>
<dbReference type="GO" id="GO:0003677">
    <property type="term" value="F:DNA binding"/>
    <property type="evidence" value="ECO:0007669"/>
    <property type="project" value="InterPro"/>
</dbReference>
<dbReference type="EMBL" id="UHFR01000005">
    <property type="protein sequence ID" value="SUN76235.1"/>
    <property type="molecule type" value="Genomic_DNA"/>
</dbReference>
<protein>
    <submittedName>
        <fullName evidence="2">Phage transcriptional repressor</fullName>
    </submittedName>
</protein>
<dbReference type="Gene3D" id="1.10.260.40">
    <property type="entry name" value="lambda repressor-like DNA-binding domains"/>
    <property type="match status" value="1"/>
</dbReference>
<organism evidence="2 3">
    <name type="scientific">Streptococcus massiliensis</name>
    <dbReference type="NCBI Taxonomy" id="313439"/>
    <lineage>
        <taxon>Bacteria</taxon>
        <taxon>Bacillati</taxon>
        <taxon>Bacillota</taxon>
        <taxon>Bacilli</taxon>
        <taxon>Lactobacillales</taxon>
        <taxon>Streptococcaceae</taxon>
        <taxon>Streptococcus</taxon>
    </lineage>
</organism>
<dbReference type="STRING" id="1123307.GCA_000380065_01582"/>
<dbReference type="PROSITE" id="PS50943">
    <property type="entry name" value="HTH_CROC1"/>
    <property type="match status" value="1"/>
</dbReference>
<accession>A0A380KX61</accession>
<feature type="domain" description="HTH cro/C1-type" evidence="1">
    <location>
        <begin position="16"/>
        <end position="71"/>
    </location>
</feature>